<dbReference type="Proteomes" id="UP000663870">
    <property type="component" value="Unassembled WGS sequence"/>
</dbReference>
<dbReference type="PANTHER" id="PTHR24353">
    <property type="entry name" value="CYCLIC NUCLEOTIDE-DEPENDENT PROTEIN KINASE"/>
    <property type="match status" value="1"/>
</dbReference>
<dbReference type="Gene3D" id="3.30.200.20">
    <property type="entry name" value="Phosphorylase Kinase, domain 1"/>
    <property type="match status" value="1"/>
</dbReference>
<dbReference type="PROSITE" id="PS00108">
    <property type="entry name" value="PROTEIN_KINASE_ST"/>
    <property type="match status" value="1"/>
</dbReference>
<dbReference type="Proteomes" id="UP000663854">
    <property type="component" value="Unassembled WGS sequence"/>
</dbReference>
<evidence type="ECO:0000256" key="6">
    <source>
        <dbReference type="SAM" id="MobiDB-lite"/>
    </source>
</evidence>
<reference evidence="9" key="1">
    <citation type="submission" date="2021-02" db="EMBL/GenBank/DDBJ databases">
        <authorList>
            <person name="Nowell W R."/>
        </authorList>
    </citation>
    <scope>NUCLEOTIDE SEQUENCE</scope>
</reference>
<evidence type="ECO:0000259" key="7">
    <source>
        <dbReference type="PROSITE" id="PS50011"/>
    </source>
</evidence>
<feature type="domain" description="AGC-kinase C-terminal" evidence="8">
    <location>
        <begin position="318"/>
        <end position="371"/>
    </location>
</feature>
<keyword evidence="4" id="KW-0418">Kinase</keyword>
<feature type="compositionally biased region" description="Low complexity" evidence="6">
    <location>
        <begin position="12"/>
        <end position="26"/>
    </location>
</feature>
<dbReference type="AlphaFoldDB" id="A0A813YY59"/>
<keyword evidence="5" id="KW-0067">ATP-binding</keyword>
<keyword evidence="1" id="KW-0723">Serine/threonine-protein kinase</keyword>
<evidence type="ECO:0000313" key="9">
    <source>
        <dbReference type="EMBL" id="CAF0890819.1"/>
    </source>
</evidence>
<dbReference type="InterPro" id="IPR000961">
    <property type="entry name" value="AGC-kinase_C"/>
</dbReference>
<feature type="compositionally biased region" description="Polar residues" evidence="6">
    <location>
        <begin position="1"/>
        <end position="11"/>
    </location>
</feature>
<dbReference type="GO" id="GO:0005952">
    <property type="term" value="C:cAMP-dependent protein kinase complex"/>
    <property type="evidence" value="ECO:0007669"/>
    <property type="project" value="TreeGrafter"/>
</dbReference>
<dbReference type="Gene3D" id="1.10.510.10">
    <property type="entry name" value="Transferase(Phosphotransferase) domain 1"/>
    <property type="match status" value="1"/>
</dbReference>
<dbReference type="GO" id="GO:0005524">
    <property type="term" value="F:ATP binding"/>
    <property type="evidence" value="ECO:0007669"/>
    <property type="project" value="UniProtKB-KW"/>
</dbReference>
<dbReference type="SUPFAM" id="SSF56112">
    <property type="entry name" value="Protein kinase-like (PK-like)"/>
    <property type="match status" value="1"/>
</dbReference>
<dbReference type="SMART" id="SM00133">
    <property type="entry name" value="S_TK_X"/>
    <property type="match status" value="1"/>
</dbReference>
<dbReference type="InterPro" id="IPR011009">
    <property type="entry name" value="Kinase-like_dom_sf"/>
</dbReference>
<dbReference type="SMART" id="SM00220">
    <property type="entry name" value="S_TKc"/>
    <property type="match status" value="1"/>
</dbReference>
<dbReference type="InterPro" id="IPR008271">
    <property type="entry name" value="Ser/Thr_kinase_AS"/>
</dbReference>
<evidence type="ECO:0000256" key="3">
    <source>
        <dbReference type="ARBA" id="ARBA00022741"/>
    </source>
</evidence>
<dbReference type="EMBL" id="CAJNOH010000126">
    <property type="protein sequence ID" value="CAF0890819.1"/>
    <property type="molecule type" value="Genomic_DNA"/>
</dbReference>
<feature type="region of interest" description="Disordered" evidence="6">
    <location>
        <begin position="1"/>
        <end position="33"/>
    </location>
</feature>
<evidence type="ECO:0000256" key="4">
    <source>
        <dbReference type="ARBA" id="ARBA00022777"/>
    </source>
</evidence>
<dbReference type="GO" id="GO:0004691">
    <property type="term" value="F:cAMP-dependent protein kinase activity"/>
    <property type="evidence" value="ECO:0007669"/>
    <property type="project" value="TreeGrafter"/>
</dbReference>
<keyword evidence="3" id="KW-0547">Nucleotide-binding</keyword>
<dbReference type="PROSITE" id="PS50011">
    <property type="entry name" value="PROTEIN_KINASE_DOM"/>
    <property type="match status" value="1"/>
</dbReference>
<dbReference type="FunFam" id="1.10.510.10:FF:000008">
    <property type="entry name" value="Non-specific serine/threonine protein kinase"/>
    <property type="match status" value="1"/>
</dbReference>
<name>A0A813YY59_9BILA</name>
<sequence length="371" mass="42445">MIASRSSNYHGPSSISTSSHTTESPPLVNNNHSESDTVLVAKKLSNMNLVEREERQQALDRLELLKTVGTGSYGHVLVVRDRETSNYHALKIFSITHVVQSRQTEHVKCEKEILSAIKHPFIVRLHWTHHSDQFLYMLFDYMPGGELFTYMRRRCTFDLKTSLFYICEITLAFEYLHSLQVIYRDLKPENILLDAEGHVKLVDFGFAKKILNKTFTTCGTPDYLSPELFKNTGHNKSTDWWSLGILLFEMLAGGTPFNPNQNESEIPGRVLAGRIAWPRTIDETTKAFIKKLLTQNPDKRLGAGRNGSREVKEQPIFASIKWDDVYARKSKPPIVPSVKHPGDTSCFDQYQEDWKSAPFASDKELDLFVDF</sequence>
<evidence type="ECO:0000256" key="5">
    <source>
        <dbReference type="ARBA" id="ARBA00022840"/>
    </source>
</evidence>
<keyword evidence="2" id="KW-0808">Transferase</keyword>
<evidence type="ECO:0000256" key="1">
    <source>
        <dbReference type="ARBA" id="ARBA00022527"/>
    </source>
</evidence>
<comment type="caution">
    <text evidence="9">The sequence shown here is derived from an EMBL/GenBank/DDBJ whole genome shotgun (WGS) entry which is preliminary data.</text>
</comment>
<proteinExistence type="predicted"/>
<evidence type="ECO:0000256" key="2">
    <source>
        <dbReference type="ARBA" id="ARBA00022679"/>
    </source>
</evidence>
<accession>A0A813YY59</accession>
<dbReference type="EMBL" id="CAJNOL010000320">
    <property type="protein sequence ID" value="CAF1004530.1"/>
    <property type="molecule type" value="Genomic_DNA"/>
</dbReference>
<protein>
    <submittedName>
        <fullName evidence="9">Uncharacterized protein</fullName>
    </submittedName>
</protein>
<evidence type="ECO:0000259" key="8">
    <source>
        <dbReference type="PROSITE" id="PS51285"/>
    </source>
</evidence>
<evidence type="ECO:0000313" key="11">
    <source>
        <dbReference type="Proteomes" id="UP000663854"/>
    </source>
</evidence>
<feature type="domain" description="Protein kinase" evidence="7">
    <location>
        <begin position="62"/>
        <end position="317"/>
    </location>
</feature>
<evidence type="ECO:0000313" key="10">
    <source>
        <dbReference type="EMBL" id="CAF1004530.1"/>
    </source>
</evidence>
<keyword evidence="12" id="KW-1185">Reference proteome</keyword>
<dbReference type="InterPro" id="IPR000719">
    <property type="entry name" value="Prot_kinase_dom"/>
</dbReference>
<evidence type="ECO:0000313" key="12">
    <source>
        <dbReference type="Proteomes" id="UP000663870"/>
    </source>
</evidence>
<dbReference type="GO" id="GO:0005829">
    <property type="term" value="C:cytosol"/>
    <property type="evidence" value="ECO:0007669"/>
    <property type="project" value="TreeGrafter"/>
</dbReference>
<organism evidence="9 11">
    <name type="scientific">Rotaria sordida</name>
    <dbReference type="NCBI Taxonomy" id="392033"/>
    <lineage>
        <taxon>Eukaryota</taxon>
        <taxon>Metazoa</taxon>
        <taxon>Spiralia</taxon>
        <taxon>Gnathifera</taxon>
        <taxon>Rotifera</taxon>
        <taxon>Eurotatoria</taxon>
        <taxon>Bdelloidea</taxon>
        <taxon>Philodinida</taxon>
        <taxon>Philodinidae</taxon>
        <taxon>Rotaria</taxon>
    </lineage>
</organism>
<dbReference type="PANTHER" id="PTHR24353:SF37">
    <property type="entry name" value="CAMP-DEPENDENT PROTEIN KINASE CATALYTIC SUBUNIT PRKX"/>
    <property type="match status" value="1"/>
</dbReference>
<gene>
    <name evidence="10" type="ORF">JXQ802_LOCUS14343</name>
    <name evidence="9" type="ORF">PYM288_LOCUS9012</name>
</gene>
<dbReference type="Pfam" id="PF00069">
    <property type="entry name" value="Pkinase"/>
    <property type="match status" value="1"/>
</dbReference>
<dbReference type="PROSITE" id="PS51285">
    <property type="entry name" value="AGC_KINASE_CTER"/>
    <property type="match status" value="1"/>
</dbReference>